<proteinExistence type="inferred from homology"/>
<dbReference type="GO" id="GO:0003723">
    <property type="term" value="F:RNA binding"/>
    <property type="evidence" value="ECO:0007669"/>
    <property type="project" value="InterPro"/>
</dbReference>
<feature type="binding site" evidence="4 6">
    <location>
        <position position="112"/>
    </location>
    <ligand>
        <name>substrate</name>
    </ligand>
</feature>
<comment type="function">
    <text evidence="4">Formation of pseudouridine at positions 38, 39 and 40 in the anticodon stem and loop of transfer RNAs.</text>
</comment>
<accession>A0A845QA41</accession>
<dbReference type="FunFam" id="3.30.70.580:FF:000001">
    <property type="entry name" value="tRNA pseudouridine synthase A"/>
    <property type="match status" value="1"/>
</dbReference>
<dbReference type="GO" id="GO:0031119">
    <property type="term" value="P:tRNA pseudouridine synthesis"/>
    <property type="evidence" value="ECO:0007669"/>
    <property type="project" value="UniProtKB-UniRule"/>
</dbReference>
<comment type="similarity">
    <text evidence="1 4 7">Belongs to the tRNA pseudouridine synthase TruA family.</text>
</comment>
<comment type="caution">
    <text evidence="9">The sequence shown here is derived from an EMBL/GenBank/DDBJ whole genome shotgun (WGS) entry which is preliminary data.</text>
</comment>
<dbReference type="InterPro" id="IPR020094">
    <property type="entry name" value="TruA/RsuA/RluB/E/F_N"/>
</dbReference>
<name>A0A845QA41_9HYPH</name>
<dbReference type="PANTHER" id="PTHR11142:SF0">
    <property type="entry name" value="TRNA PSEUDOURIDINE SYNTHASE-LIKE 1"/>
    <property type="match status" value="1"/>
</dbReference>
<keyword evidence="3 4" id="KW-0413">Isomerase</keyword>
<evidence type="ECO:0000313" key="10">
    <source>
        <dbReference type="Proteomes" id="UP000470384"/>
    </source>
</evidence>
<feature type="active site" description="Nucleophile" evidence="4 5">
    <location>
        <position position="53"/>
    </location>
</feature>
<gene>
    <name evidence="4 9" type="primary">truA</name>
    <name evidence="9" type="ORF">GTQ45_04375</name>
</gene>
<evidence type="ECO:0000256" key="2">
    <source>
        <dbReference type="ARBA" id="ARBA00022694"/>
    </source>
</evidence>
<evidence type="ECO:0000256" key="1">
    <source>
        <dbReference type="ARBA" id="ARBA00009375"/>
    </source>
</evidence>
<dbReference type="InterPro" id="IPR020103">
    <property type="entry name" value="PsdUridine_synth_cat_dom_sf"/>
</dbReference>
<dbReference type="Pfam" id="PF01416">
    <property type="entry name" value="PseudoU_synth_1"/>
    <property type="match status" value="2"/>
</dbReference>
<dbReference type="InterPro" id="IPR020097">
    <property type="entry name" value="PsdUridine_synth_TruA_a/b_dom"/>
</dbReference>
<dbReference type="Gene3D" id="3.30.70.660">
    <property type="entry name" value="Pseudouridine synthase I, catalytic domain, C-terminal subdomain"/>
    <property type="match status" value="1"/>
</dbReference>
<dbReference type="SUPFAM" id="SSF55120">
    <property type="entry name" value="Pseudouridine synthase"/>
    <property type="match status" value="1"/>
</dbReference>
<reference evidence="9 10" key="1">
    <citation type="journal article" date="2016" name="Int. J. Syst. Evol. Microbiol.">
        <title>Pyruvatibacter mobilis gen. nov., sp. nov., a marine bacterium from the culture broth of Picochlorum sp. 122.</title>
        <authorList>
            <person name="Wang G."/>
            <person name="Tang M."/>
            <person name="Wu H."/>
            <person name="Dai S."/>
            <person name="Li T."/>
            <person name="Chen C."/>
            <person name="He H."/>
            <person name="Fan J."/>
            <person name="Xiang W."/>
            <person name="Li X."/>
        </authorList>
    </citation>
    <scope>NUCLEOTIDE SEQUENCE [LARGE SCALE GENOMIC DNA]</scope>
    <source>
        <strain evidence="9 10">GYP-11</strain>
    </source>
</reference>
<dbReference type="PIRSF" id="PIRSF001430">
    <property type="entry name" value="tRNA_psdUrid_synth"/>
    <property type="match status" value="1"/>
</dbReference>
<comment type="catalytic activity">
    <reaction evidence="4 7">
        <text>uridine(38/39/40) in tRNA = pseudouridine(38/39/40) in tRNA</text>
        <dbReference type="Rhea" id="RHEA:22376"/>
        <dbReference type="Rhea" id="RHEA-COMP:10085"/>
        <dbReference type="Rhea" id="RHEA-COMP:10087"/>
        <dbReference type="ChEBI" id="CHEBI:65314"/>
        <dbReference type="ChEBI" id="CHEBI:65315"/>
        <dbReference type="EC" id="5.4.99.12"/>
    </reaction>
</comment>
<dbReference type="Gene3D" id="3.30.70.580">
    <property type="entry name" value="Pseudouridine synthase I, catalytic domain, N-terminal subdomain"/>
    <property type="match status" value="1"/>
</dbReference>
<dbReference type="EC" id="5.4.99.12" evidence="4"/>
<keyword evidence="10" id="KW-1185">Reference proteome</keyword>
<evidence type="ECO:0000256" key="4">
    <source>
        <dbReference type="HAMAP-Rule" id="MF_00171"/>
    </source>
</evidence>
<comment type="subunit">
    <text evidence="4">Homodimer.</text>
</comment>
<dbReference type="CDD" id="cd02570">
    <property type="entry name" value="PseudoU_synth_EcTruA"/>
    <property type="match status" value="1"/>
</dbReference>
<sequence length="254" mass="27595">MTTRYKLTIEYFGAPFVGWQEQANGRGVQQVIAEAIHAFCGERVQVFGAGRTDAGVHATGQVAHVDIARDTDANTVREAVNHHLKPDPIAIMAAEDVSADFDARFSATKRHYLYRIINRRAPLTVERGRAWQVAVPLDATAMHDAAQVLVGRHDFTTFRAAQCQAASPVKTLDALDVARDGDLITIRARARSFLHNQIRSFAGTLKAVGEGRMTAQDVKDALEACDRALCGAVAPPDGLYLTRVDYKGPAGNDA</sequence>
<evidence type="ECO:0000313" key="9">
    <source>
        <dbReference type="EMBL" id="NBG94961.1"/>
    </source>
</evidence>
<feature type="domain" description="Pseudouridine synthase I TruA alpha/beta" evidence="8">
    <location>
        <begin position="10"/>
        <end position="105"/>
    </location>
</feature>
<dbReference type="OrthoDB" id="9811823at2"/>
<evidence type="ECO:0000256" key="7">
    <source>
        <dbReference type="RuleBase" id="RU003792"/>
    </source>
</evidence>
<dbReference type="PANTHER" id="PTHR11142">
    <property type="entry name" value="PSEUDOURIDYLATE SYNTHASE"/>
    <property type="match status" value="1"/>
</dbReference>
<evidence type="ECO:0000256" key="6">
    <source>
        <dbReference type="PIRSR" id="PIRSR001430-2"/>
    </source>
</evidence>
<dbReference type="AlphaFoldDB" id="A0A845QA41"/>
<dbReference type="GeneID" id="300655875"/>
<feature type="domain" description="Pseudouridine synthase I TruA alpha/beta" evidence="8">
    <location>
        <begin position="145"/>
        <end position="246"/>
    </location>
</feature>
<dbReference type="InterPro" id="IPR001406">
    <property type="entry name" value="PsdUridine_synth_TruA"/>
</dbReference>
<dbReference type="HAMAP" id="MF_00171">
    <property type="entry name" value="TruA"/>
    <property type="match status" value="1"/>
</dbReference>
<dbReference type="GO" id="GO:0160147">
    <property type="term" value="F:tRNA pseudouridine(38-40) synthase activity"/>
    <property type="evidence" value="ECO:0007669"/>
    <property type="project" value="UniProtKB-EC"/>
</dbReference>
<comment type="caution">
    <text evidence="4">Lacks conserved residue(s) required for the propagation of feature annotation.</text>
</comment>
<evidence type="ECO:0000256" key="3">
    <source>
        <dbReference type="ARBA" id="ARBA00023235"/>
    </source>
</evidence>
<dbReference type="InterPro" id="IPR020095">
    <property type="entry name" value="PsdUridine_synth_TruA_C"/>
</dbReference>
<dbReference type="Proteomes" id="UP000470384">
    <property type="component" value="Unassembled WGS sequence"/>
</dbReference>
<evidence type="ECO:0000259" key="8">
    <source>
        <dbReference type="Pfam" id="PF01416"/>
    </source>
</evidence>
<protein>
    <recommendedName>
        <fullName evidence="4">tRNA pseudouridine synthase A</fullName>
        <ecNumber evidence="4">5.4.99.12</ecNumber>
    </recommendedName>
    <alternativeName>
        <fullName evidence="4">tRNA pseudouridine(38-40) synthase</fullName>
    </alternativeName>
    <alternativeName>
        <fullName evidence="4">tRNA pseudouridylate synthase I</fullName>
    </alternativeName>
    <alternativeName>
        <fullName evidence="4">tRNA-uridine isomerase I</fullName>
    </alternativeName>
</protein>
<keyword evidence="2 4" id="KW-0819">tRNA processing</keyword>
<dbReference type="NCBIfam" id="TIGR00071">
    <property type="entry name" value="hisT_truA"/>
    <property type="match status" value="1"/>
</dbReference>
<dbReference type="RefSeq" id="WP_160587004.1">
    <property type="nucleotide sequence ID" value="NZ_BMHN01000001.1"/>
</dbReference>
<evidence type="ECO:0000256" key="5">
    <source>
        <dbReference type="PIRSR" id="PIRSR001430-1"/>
    </source>
</evidence>
<dbReference type="EMBL" id="WXYQ01000004">
    <property type="protein sequence ID" value="NBG94961.1"/>
    <property type="molecule type" value="Genomic_DNA"/>
</dbReference>
<organism evidence="9 10">
    <name type="scientific">Pyruvatibacter mobilis</name>
    <dbReference type="NCBI Taxonomy" id="1712261"/>
    <lineage>
        <taxon>Bacteria</taxon>
        <taxon>Pseudomonadati</taxon>
        <taxon>Pseudomonadota</taxon>
        <taxon>Alphaproteobacteria</taxon>
        <taxon>Hyphomicrobiales</taxon>
        <taxon>Parvibaculaceae</taxon>
        <taxon>Pyruvatibacter</taxon>
    </lineage>
</organism>